<reference evidence="4" key="1">
    <citation type="submission" date="2021-02" db="EMBL/GenBank/DDBJ databases">
        <authorList>
            <person name="Nowell W R."/>
        </authorList>
    </citation>
    <scope>NUCLEOTIDE SEQUENCE</scope>
    <source>
        <strain evidence="4">Ploen Becks lab</strain>
    </source>
</reference>
<dbReference type="EMBL" id="CAJNOC010003342">
    <property type="protein sequence ID" value="CAF0978500.1"/>
    <property type="molecule type" value="Genomic_DNA"/>
</dbReference>
<evidence type="ECO:0000256" key="2">
    <source>
        <dbReference type="SAM" id="MobiDB-lite"/>
    </source>
</evidence>
<name>A0A814F9Z5_9BILA</name>
<organism evidence="4 5">
    <name type="scientific">Brachionus calyciflorus</name>
    <dbReference type="NCBI Taxonomy" id="104777"/>
    <lineage>
        <taxon>Eukaryota</taxon>
        <taxon>Metazoa</taxon>
        <taxon>Spiralia</taxon>
        <taxon>Gnathifera</taxon>
        <taxon>Rotifera</taxon>
        <taxon>Eurotatoria</taxon>
        <taxon>Monogononta</taxon>
        <taxon>Pseudotrocha</taxon>
        <taxon>Ploima</taxon>
        <taxon>Brachionidae</taxon>
        <taxon>Brachionus</taxon>
    </lineage>
</organism>
<dbReference type="Proteomes" id="UP000663879">
    <property type="component" value="Unassembled WGS sequence"/>
</dbReference>
<protein>
    <recommendedName>
        <fullName evidence="3">SWIM-type domain-containing protein</fullName>
    </recommendedName>
</protein>
<evidence type="ECO:0000313" key="5">
    <source>
        <dbReference type="Proteomes" id="UP000663879"/>
    </source>
</evidence>
<comment type="caution">
    <text evidence="4">The sequence shown here is derived from an EMBL/GenBank/DDBJ whole genome shotgun (WGS) entry which is preliminary data.</text>
</comment>
<accession>A0A814F9Z5</accession>
<feature type="compositionally biased region" description="Acidic residues" evidence="2">
    <location>
        <begin position="17"/>
        <end position="29"/>
    </location>
</feature>
<dbReference type="AlphaFoldDB" id="A0A814F9Z5"/>
<proteinExistence type="predicted"/>
<keyword evidence="1" id="KW-0479">Metal-binding</keyword>
<evidence type="ECO:0000313" key="4">
    <source>
        <dbReference type="EMBL" id="CAF0978500.1"/>
    </source>
</evidence>
<keyword evidence="1" id="KW-0862">Zinc</keyword>
<gene>
    <name evidence="4" type="ORF">OXX778_LOCUS15295</name>
</gene>
<dbReference type="InterPro" id="IPR007527">
    <property type="entry name" value="Znf_SWIM"/>
</dbReference>
<dbReference type="GO" id="GO:0008270">
    <property type="term" value="F:zinc ion binding"/>
    <property type="evidence" value="ECO:0007669"/>
    <property type="project" value="UniProtKB-KW"/>
</dbReference>
<evidence type="ECO:0000259" key="3">
    <source>
        <dbReference type="PROSITE" id="PS50966"/>
    </source>
</evidence>
<keyword evidence="1" id="KW-0863">Zinc-finger</keyword>
<keyword evidence="5" id="KW-1185">Reference proteome</keyword>
<dbReference type="Pfam" id="PF10551">
    <property type="entry name" value="MULE"/>
    <property type="match status" value="1"/>
</dbReference>
<feature type="domain" description="SWIM-type" evidence="3">
    <location>
        <begin position="505"/>
        <end position="536"/>
    </location>
</feature>
<dbReference type="InterPro" id="IPR018289">
    <property type="entry name" value="MULE_transposase_dom"/>
</dbReference>
<feature type="region of interest" description="Disordered" evidence="2">
    <location>
        <begin position="1"/>
        <end position="52"/>
    </location>
</feature>
<sequence length="567" mass="66710">MESDETDELIHQKTLEDQGDDDSDHDESETVCSEKDINETTTSDEDEEKDNNARKELEAHTVYQECRLCSNDHVMTVRYRKCTSPYCNQNLKCKSEYKSFYCEQSSKARIFKKYDHNDNQKDVFHGIIPELIKIIDDQVRTKDSSATRIKTFLIKNRLAIENENPRLVNFQLPKVSQIQNHITYLRQNQLGNNNNIEEVKKIVESNLFRSDLPDDKPFFFGVKFDKDNRPIINSGSESHHFRLIITTKKLIKILDSKFSDYDSIFHIDSTYKINKNGFPLVIISRSDINRQLHPIIFMLTSHEQTSDYLYFYESIQDLCTKMRINLKPNYICQDASNAMACAAETVFREAKILIVKSKVLDDITELHFSKNKTEFDLNMKKIESKWKKLKLNEFLKYFTDQWVKGRFSNWQIYHTPPGYSSANSILESLNKTVKGTFTLRKRYTVFKTLEILQDQCLFYSNSEKTFNNNPRVTKEMIKAAGNYYEKLFKKLDRDTFEFKYKKEKYRINLFDLNCSCVDFMDPATCSHLVYLSHSMELDLGYYNGVTKFVYLKKKRKPKKATPALSKD</sequence>
<dbReference type="OrthoDB" id="1902038at2759"/>
<evidence type="ECO:0000256" key="1">
    <source>
        <dbReference type="PROSITE-ProRule" id="PRU00325"/>
    </source>
</evidence>
<dbReference type="PROSITE" id="PS50966">
    <property type="entry name" value="ZF_SWIM"/>
    <property type="match status" value="1"/>
</dbReference>